<evidence type="ECO:0000259" key="9">
    <source>
        <dbReference type="PROSITE" id="PS50878"/>
    </source>
</evidence>
<dbReference type="EMBL" id="GEZM01002003">
    <property type="protein sequence ID" value="JAV97411.1"/>
    <property type="molecule type" value="Transcribed_RNA"/>
</dbReference>
<dbReference type="CDD" id="cd01647">
    <property type="entry name" value="RT_LTR"/>
    <property type="match status" value="1"/>
</dbReference>
<feature type="compositionally biased region" description="Low complexity" evidence="8">
    <location>
        <begin position="76"/>
        <end position="88"/>
    </location>
</feature>
<keyword evidence="2" id="KW-0808">Transferase</keyword>
<evidence type="ECO:0000256" key="1">
    <source>
        <dbReference type="ARBA" id="ARBA00012493"/>
    </source>
</evidence>
<sequence>MLRDRVVCGVRSEALQRRLLAEKDLTFKIALNTATAAETADLNALEIRKQTAPVQQLTATTSTYRRVNRDNKEHNSGVTSSGSNGTNNLHRRQNQSNYKPCFRCGSQHNPFNCRFMNETCRFCKKRGHIERVCMQKNRKQQTNAVDASEQPEDDYAEIFTLNGITSNLPVATTGINNITSMPKATVTLNGQKCYMEVDSGAAVSLMASNTFNRIFHVYKPELSNSTLILKDYQGNVIKTVGVCQVEVKYAGRCAVLPLTVIEDNRSSLLGRNWFATLGIKLAGVYQLTSESVITKSVAEVLSKYADIFKNELGKYKGPPVTLPINDNVQPILCKARRVPFALLPKIETELQKLCQQGILEPITHPRWCTPIVPVVKKDSSIRICGDHKQTLNKALRTDVYPIPAINTILSSLAGGKIFAKLDLAQAYQQLEVDDKSAEAQTIITHKGPFRVKRLQFGISVAPQIFQNFMDQRLSGIQGVFPYFDDVLVAGESETQLAERLEEIFKRFQEDGLRLKREKCAFGVKELSFLGFQLTENGLQPIKDKVNAIRNAPAPKNKQELQAFLGMLNFYHNFLKDKATVAEPLHKLLHTNTKWSWNKIHDEAFQQCKNLLSSKSLLVHFDINKPLILTADASPYGVGAVLSHKMSDGTEAPIAFHSRTLNDAQRNYSQLDREALAIIDGLKKFHHYVFGNKFEIRTDHKPLLGIFGQDKATPEIISPRLQRWSLILNSYNYMLKYVPGSTIANADALSRLPVIDNSTPINEEIPQVLMVETSPEITVNAEKIAILTQKDPVLSKILDWVVRGWPNEIDMDEAKPFYHKRQELSSYKKCLLWGNRVVVPAAARAQVLHMLHETHPGIVRMKMLARSHVWWPNMDVEIEHAVKICNICQENQRAPPKAAIHPWEWATEPWSRLHIDFAGPFQGHQLLIVVDAYSKWLEVELVPTTSSSAAIQVLRSLFATHGLPDVIVSDNGTAFTSAEFAEFTKKNGIRHTTSAPYHPSSNGQAERLVQEAKKMLSKLSQGDWRTKLARMLLSQHTTPSTVTGVSPAELLFKRKLRTCLDRIHPDFVRDMKLKQETLMEQSKPPREFKGGDPVSVRNFGDGPKWVPAQINKRTGPLSYKATLDDGIVIRRHTDQIISRRPLQGHQEPPSDVQEASMSTRPSRDRRMPVHLRDFVLTGGKECDVCKPGEVKVGTPATVG</sequence>
<dbReference type="InterPro" id="IPR036397">
    <property type="entry name" value="RNaseH_sf"/>
</dbReference>
<evidence type="ECO:0000256" key="5">
    <source>
        <dbReference type="ARBA" id="ARBA00022759"/>
    </source>
</evidence>
<dbReference type="Gene3D" id="3.30.70.270">
    <property type="match status" value="2"/>
</dbReference>
<dbReference type="InterPro" id="IPR001584">
    <property type="entry name" value="Integrase_cat-core"/>
</dbReference>
<evidence type="ECO:0000256" key="8">
    <source>
        <dbReference type="SAM" id="MobiDB-lite"/>
    </source>
</evidence>
<dbReference type="FunFam" id="3.30.70.270:FF:000026">
    <property type="entry name" value="Transposon Ty3-G Gag-Pol polyprotein"/>
    <property type="match status" value="1"/>
</dbReference>
<reference evidence="11" key="1">
    <citation type="journal article" date="2016" name="Sci. Rep.">
        <title>Molecular characterization of firefly nuptial gifts: a multi-omics approach sheds light on postcopulatory sexual selection.</title>
        <authorList>
            <person name="Al-Wathiqui N."/>
            <person name="Fallon T.R."/>
            <person name="South A."/>
            <person name="Weng J.K."/>
            <person name="Lewis S.M."/>
        </authorList>
    </citation>
    <scope>NUCLEOTIDE SEQUENCE</scope>
</reference>
<keyword evidence="5" id="KW-0255">Endonuclease</keyword>
<dbReference type="SUPFAM" id="SSF50630">
    <property type="entry name" value="Acid proteases"/>
    <property type="match status" value="1"/>
</dbReference>
<dbReference type="PROSITE" id="PS50994">
    <property type="entry name" value="INTEGRASE"/>
    <property type="match status" value="1"/>
</dbReference>
<dbReference type="FunFam" id="1.10.340.70:FF:000003">
    <property type="entry name" value="Protein CBG25708"/>
    <property type="match status" value="1"/>
</dbReference>
<evidence type="ECO:0000256" key="7">
    <source>
        <dbReference type="ARBA" id="ARBA00022918"/>
    </source>
</evidence>
<feature type="region of interest" description="Disordered" evidence="8">
    <location>
        <begin position="1136"/>
        <end position="1167"/>
    </location>
</feature>
<dbReference type="InterPro" id="IPR000477">
    <property type="entry name" value="RT_dom"/>
</dbReference>
<evidence type="ECO:0000259" key="10">
    <source>
        <dbReference type="PROSITE" id="PS50994"/>
    </source>
</evidence>
<feature type="region of interest" description="Disordered" evidence="8">
    <location>
        <begin position="56"/>
        <end position="92"/>
    </location>
</feature>
<keyword evidence="3" id="KW-0548">Nucleotidyltransferase</keyword>
<dbReference type="Pfam" id="PF17921">
    <property type="entry name" value="Integrase_H2C2"/>
    <property type="match status" value="1"/>
</dbReference>
<protein>
    <recommendedName>
        <fullName evidence="1">RNA-directed DNA polymerase</fullName>
        <ecNumber evidence="1">2.7.7.49</ecNumber>
    </recommendedName>
</protein>
<feature type="domain" description="Integrase catalytic" evidence="10">
    <location>
        <begin position="904"/>
        <end position="1054"/>
    </location>
</feature>
<keyword evidence="4" id="KW-0540">Nuclease</keyword>
<evidence type="ECO:0000256" key="6">
    <source>
        <dbReference type="ARBA" id="ARBA00022801"/>
    </source>
</evidence>
<dbReference type="InterPro" id="IPR021109">
    <property type="entry name" value="Peptidase_aspartic_dom_sf"/>
</dbReference>
<evidence type="ECO:0000313" key="11">
    <source>
        <dbReference type="EMBL" id="JAV97411.1"/>
    </source>
</evidence>
<dbReference type="GO" id="GO:0003676">
    <property type="term" value="F:nucleic acid binding"/>
    <property type="evidence" value="ECO:0007669"/>
    <property type="project" value="InterPro"/>
</dbReference>
<dbReference type="PANTHER" id="PTHR37984">
    <property type="entry name" value="PROTEIN CBG26694"/>
    <property type="match status" value="1"/>
</dbReference>
<proteinExistence type="predicted"/>
<evidence type="ECO:0000256" key="2">
    <source>
        <dbReference type="ARBA" id="ARBA00022679"/>
    </source>
</evidence>
<dbReference type="GO" id="GO:0042575">
    <property type="term" value="C:DNA polymerase complex"/>
    <property type="evidence" value="ECO:0007669"/>
    <property type="project" value="UniProtKB-ARBA"/>
</dbReference>
<dbReference type="InterPro" id="IPR041588">
    <property type="entry name" value="Integrase_H2C2"/>
</dbReference>
<dbReference type="Gene3D" id="2.40.70.10">
    <property type="entry name" value="Acid Proteases"/>
    <property type="match status" value="1"/>
</dbReference>
<dbReference type="Gene3D" id="1.10.340.70">
    <property type="match status" value="1"/>
</dbReference>
<keyword evidence="7" id="KW-0695">RNA-directed DNA polymerase</keyword>
<accession>A0A1Y1NHT7</accession>
<dbReference type="GO" id="GO:0016787">
    <property type="term" value="F:hydrolase activity"/>
    <property type="evidence" value="ECO:0007669"/>
    <property type="project" value="UniProtKB-KW"/>
</dbReference>
<dbReference type="Pfam" id="PF00078">
    <property type="entry name" value="RVT_1"/>
    <property type="match status" value="1"/>
</dbReference>
<dbReference type="Gene3D" id="3.30.420.10">
    <property type="entry name" value="Ribonuclease H-like superfamily/Ribonuclease H"/>
    <property type="match status" value="1"/>
</dbReference>
<evidence type="ECO:0000256" key="3">
    <source>
        <dbReference type="ARBA" id="ARBA00022695"/>
    </source>
</evidence>
<dbReference type="GO" id="GO:0015074">
    <property type="term" value="P:DNA integration"/>
    <property type="evidence" value="ECO:0007669"/>
    <property type="project" value="InterPro"/>
</dbReference>
<evidence type="ECO:0000256" key="4">
    <source>
        <dbReference type="ARBA" id="ARBA00022722"/>
    </source>
</evidence>
<dbReference type="Gene3D" id="3.10.20.370">
    <property type="match status" value="1"/>
</dbReference>
<dbReference type="AlphaFoldDB" id="A0A1Y1NHT7"/>
<dbReference type="PROSITE" id="PS50878">
    <property type="entry name" value="RT_POL"/>
    <property type="match status" value="1"/>
</dbReference>
<dbReference type="InterPro" id="IPR041373">
    <property type="entry name" value="RT_RNaseH"/>
</dbReference>
<keyword evidence="6" id="KW-0378">Hydrolase</keyword>
<dbReference type="InterPro" id="IPR043128">
    <property type="entry name" value="Rev_trsase/Diguanyl_cyclase"/>
</dbReference>
<dbReference type="PANTHER" id="PTHR37984:SF12">
    <property type="entry name" value="RIBONUCLEASE H"/>
    <property type="match status" value="1"/>
</dbReference>
<dbReference type="GO" id="GO:0004519">
    <property type="term" value="F:endonuclease activity"/>
    <property type="evidence" value="ECO:0007669"/>
    <property type="project" value="UniProtKB-KW"/>
</dbReference>
<dbReference type="CDD" id="cd09274">
    <property type="entry name" value="RNase_HI_RT_Ty3"/>
    <property type="match status" value="1"/>
</dbReference>
<feature type="domain" description="Reverse transcriptase" evidence="9">
    <location>
        <begin position="355"/>
        <end position="533"/>
    </location>
</feature>
<organism evidence="11">
    <name type="scientific">Photinus pyralis</name>
    <name type="common">Common eastern firefly</name>
    <name type="synonym">Lampyris pyralis</name>
    <dbReference type="NCBI Taxonomy" id="7054"/>
    <lineage>
        <taxon>Eukaryota</taxon>
        <taxon>Metazoa</taxon>
        <taxon>Ecdysozoa</taxon>
        <taxon>Arthropoda</taxon>
        <taxon>Hexapoda</taxon>
        <taxon>Insecta</taxon>
        <taxon>Pterygota</taxon>
        <taxon>Neoptera</taxon>
        <taxon>Endopterygota</taxon>
        <taxon>Coleoptera</taxon>
        <taxon>Polyphaga</taxon>
        <taxon>Elateriformia</taxon>
        <taxon>Elateroidea</taxon>
        <taxon>Lampyridae</taxon>
        <taxon>Lampyrinae</taxon>
        <taxon>Photinus</taxon>
    </lineage>
</organism>
<dbReference type="InterPro" id="IPR012337">
    <property type="entry name" value="RNaseH-like_sf"/>
</dbReference>
<dbReference type="Gene3D" id="3.10.10.10">
    <property type="entry name" value="HIV Type 1 Reverse Transcriptase, subunit A, domain 1"/>
    <property type="match status" value="1"/>
</dbReference>
<dbReference type="FunFam" id="3.10.20.370:FF:000001">
    <property type="entry name" value="Retrovirus-related Pol polyprotein from transposon 17.6-like protein"/>
    <property type="match status" value="1"/>
</dbReference>
<dbReference type="FunFam" id="3.30.420.10:FF:000063">
    <property type="entry name" value="Retrovirus-related Pol polyprotein from transposon 297-like Protein"/>
    <property type="match status" value="1"/>
</dbReference>
<name>A0A1Y1NHT7_PHOPY</name>
<dbReference type="InterPro" id="IPR043502">
    <property type="entry name" value="DNA/RNA_pol_sf"/>
</dbReference>
<dbReference type="GO" id="GO:0003964">
    <property type="term" value="F:RNA-directed DNA polymerase activity"/>
    <property type="evidence" value="ECO:0007669"/>
    <property type="project" value="UniProtKB-KW"/>
</dbReference>
<dbReference type="Pfam" id="PF00665">
    <property type="entry name" value="rve"/>
    <property type="match status" value="1"/>
</dbReference>
<feature type="compositionally biased region" description="Polar residues" evidence="8">
    <location>
        <begin position="56"/>
        <end position="65"/>
    </location>
</feature>
<dbReference type="Pfam" id="PF17917">
    <property type="entry name" value="RT_RNaseH"/>
    <property type="match status" value="1"/>
</dbReference>
<dbReference type="EC" id="2.7.7.49" evidence="1"/>
<dbReference type="InterPro" id="IPR050951">
    <property type="entry name" value="Retrovirus_Pol_polyprotein"/>
</dbReference>
<dbReference type="SUPFAM" id="SSF53098">
    <property type="entry name" value="Ribonuclease H-like"/>
    <property type="match status" value="1"/>
</dbReference>
<dbReference type="SUPFAM" id="SSF56672">
    <property type="entry name" value="DNA/RNA polymerases"/>
    <property type="match status" value="1"/>
</dbReference>